<evidence type="ECO:0000313" key="2">
    <source>
        <dbReference type="Proteomes" id="UP001428341"/>
    </source>
</evidence>
<organism evidence="1 2">
    <name type="scientific">Citrus x changshan-huyou</name>
    <dbReference type="NCBI Taxonomy" id="2935761"/>
    <lineage>
        <taxon>Eukaryota</taxon>
        <taxon>Viridiplantae</taxon>
        <taxon>Streptophyta</taxon>
        <taxon>Embryophyta</taxon>
        <taxon>Tracheophyta</taxon>
        <taxon>Spermatophyta</taxon>
        <taxon>Magnoliopsida</taxon>
        <taxon>eudicotyledons</taxon>
        <taxon>Gunneridae</taxon>
        <taxon>Pentapetalae</taxon>
        <taxon>rosids</taxon>
        <taxon>malvids</taxon>
        <taxon>Sapindales</taxon>
        <taxon>Rutaceae</taxon>
        <taxon>Aurantioideae</taxon>
        <taxon>Citrus</taxon>
    </lineage>
</organism>
<dbReference type="EMBL" id="JBCGBO010000003">
    <property type="protein sequence ID" value="KAK9216582.1"/>
    <property type="molecule type" value="Genomic_DNA"/>
</dbReference>
<accession>A0AAP0MQ42</accession>
<reference evidence="1 2" key="1">
    <citation type="submission" date="2024-05" db="EMBL/GenBank/DDBJ databases">
        <title>Haplotype-resolved chromosome-level genome assembly of Huyou (Citrus changshanensis).</title>
        <authorList>
            <person name="Miao C."/>
            <person name="Chen W."/>
            <person name="Wu Y."/>
            <person name="Wang L."/>
            <person name="Zhao S."/>
            <person name="Grierson D."/>
            <person name="Xu C."/>
            <person name="Chen K."/>
        </authorList>
    </citation>
    <scope>NUCLEOTIDE SEQUENCE [LARGE SCALE GENOMIC DNA]</scope>
    <source>
        <strain evidence="1">01-14</strain>
        <tissue evidence="1">Leaf</tissue>
    </source>
</reference>
<comment type="caution">
    <text evidence="1">The sequence shown here is derived from an EMBL/GenBank/DDBJ whole genome shotgun (WGS) entry which is preliminary data.</text>
</comment>
<dbReference type="Proteomes" id="UP001428341">
    <property type="component" value="Unassembled WGS sequence"/>
</dbReference>
<gene>
    <name evidence="1" type="ORF">WN944_008592</name>
</gene>
<evidence type="ECO:0000313" key="1">
    <source>
        <dbReference type="EMBL" id="KAK9216582.1"/>
    </source>
</evidence>
<protein>
    <submittedName>
        <fullName evidence="1">Uncharacterized protein</fullName>
    </submittedName>
</protein>
<proteinExistence type="predicted"/>
<dbReference type="PANTHER" id="PTHR36324">
    <property type="entry name" value="OS09G0460100 PROTEIN"/>
    <property type="match status" value="1"/>
</dbReference>
<sequence length="406" mass="45757">MGSAEGSPRFSVFNGVKIIPSTPEVLMAEINTAIANLEYVRATAHLDSPSSSLLKNTNSDANVTPQFDVKMADEAYKAGCAALAAGKLDEALHSLNLSLSKCPPDKTSAVAKLQSLISLTSQQLHNLCERQPERVFGEIAFIKAVQDQMWQAFEKPLKAAMNTMLKDLLAREKIQLFKELETIGRISCFSNMSVFYHEEPTHHHSKRCKFLATVLKDAFSNCRSFHGRLSTSRPEDENQTNDFDEELEVVVSEIRSRAMEKLRRKPGLMTDSFSWVFSPGIREVYIKALQQKEEDDEADEDAREEFFSIGSCLSCYSSAVSGETFYSVKTNFSRSSSLNGLDYQDFRKLDFQDLRRSIIRELCYCEGWPFGLCRKAVLLPPLPKSPSESWSWHKGTRGRIAKLPYV</sequence>
<dbReference type="AlphaFoldDB" id="A0AAP0MQ42"/>
<name>A0AAP0MQ42_9ROSI</name>
<dbReference type="PANTHER" id="PTHR36324:SF1">
    <property type="entry name" value="OS09G0460100 PROTEIN"/>
    <property type="match status" value="1"/>
</dbReference>
<keyword evidence="2" id="KW-1185">Reference proteome</keyword>